<dbReference type="SUPFAM" id="SSF49785">
    <property type="entry name" value="Galactose-binding domain-like"/>
    <property type="match status" value="1"/>
</dbReference>
<keyword evidence="1" id="KW-1133">Transmembrane helix</keyword>
<dbReference type="InterPro" id="IPR013424">
    <property type="entry name" value="Ice-binding_C"/>
</dbReference>
<evidence type="ECO:0000256" key="2">
    <source>
        <dbReference type="SAM" id="SignalP"/>
    </source>
</evidence>
<feature type="domain" description="Ice-binding protein C-terminal" evidence="3">
    <location>
        <begin position="181"/>
        <end position="204"/>
    </location>
</feature>
<dbReference type="OrthoDB" id="5432833at2"/>
<evidence type="ECO:0000256" key="1">
    <source>
        <dbReference type="SAM" id="Phobius"/>
    </source>
</evidence>
<sequence length="207" mass="22687">MKKSIVIFGILFFLAMVGTAHANLLDNGNFDTDTEYGLSGKGWHVYSETTQDQVPGWDVLEGPGIEIQRNTITTAHSGNYYVELDSHGNSAMKQSVTLEAGSYILDFYYQSRRATSNDNGIEYGIGGYSFELADDNRATPGWEHYTYYFNVGTTGEYDMVFQATGADNTLGGFIDSVGLNPTPEPATMALLGIGLIGLAGVRRRYTR</sequence>
<dbReference type="Pfam" id="PF07589">
    <property type="entry name" value="PEP-CTERM"/>
    <property type="match status" value="1"/>
</dbReference>
<keyword evidence="1" id="KW-0472">Membrane</keyword>
<dbReference type="EMBL" id="BEXT01000001">
    <property type="protein sequence ID" value="GBC61804.1"/>
    <property type="molecule type" value="Genomic_DNA"/>
</dbReference>
<accession>A0A401FXZ0</accession>
<reference evidence="5" key="1">
    <citation type="submission" date="2017-11" db="EMBL/GenBank/DDBJ databases">
        <authorList>
            <person name="Watanabe M."/>
            <person name="Kojima H."/>
        </authorList>
    </citation>
    <scope>NUCLEOTIDE SEQUENCE [LARGE SCALE GENOMIC DNA]</scope>
    <source>
        <strain evidence="5">Tokyo 01</strain>
    </source>
</reference>
<evidence type="ECO:0000259" key="3">
    <source>
        <dbReference type="Pfam" id="PF07589"/>
    </source>
</evidence>
<gene>
    <name evidence="4" type="ORF">DENIS_2766</name>
</gene>
<name>A0A401FXZ0_9BACT</name>
<evidence type="ECO:0000313" key="4">
    <source>
        <dbReference type="EMBL" id="GBC61804.1"/>
    </source>
</evidence>
<keyword evidence="2" id="KW-0732">Signal</keyword>
<evidence type="ECO:0000313" key="5">
    <source>
        <dbReference type="Proteomes" id="UP000288096"/>
    </source>
</evidence>
<dbReference type="Gene3D" id="2.60.120.260">
    <property type="entry name" value="Galactose-binding domain-like"/>
    <property type="match status" value="1"/>
</dbReference>
<dbReference type="NCBIfam" id="TIGR02595">
    <property type="entry name" value="PEP_CTERM"/>
    <property type="match status" value="1"/>
</dbReference>
<protein>
    <submittedName>
        <fullName evidence="4">PEP-CTERM sorting domain-containing protein</fullName>
    </submittedName>
</protein>
<dbReference type="RefSeq" id="WP_124329047.1">
    <property type="nucleotide sequence ID" value="NZ_BEXT01000001.1"/>
</dbReference>
<feature type="transmembrane region" description="Helical" evidence="1">
    <location>
        <begin position="185"/>
        <end position="201"/>
    </location>
</feature>
<organism evidence="4 5">
    <name type="scientific">Desulfonema ishimotonii</name>
    <dbReference type="NCBI Taxonomy" id="45657"/>
    <lineage>
        <taxon>Bacteria</taxon>
        <taxon>Pseudomonadati</taxon>
        <taxon>Thermodesulfobacteriota</taxon>
        <taxon>Desulfobacteria</taxon>
        <taxon>Desulfobacterales</taxon>
        <taxon>Desulfococcaceae</taxon>
        <taxon>Desulfonema</taxon>
    </lineage>
</organism>
<proteinExistence type="predicted"/>
<dbReference type="Proteomes" id="UP000288096">
    <property type="component" value="Unassembled WGS sequence"/>
</dbReference>
<keyword evidence="5" id="KW-1185">Reference proteome</keyword>
<reference evidence="5" key="2">
    <citation type="submission" date="2019-01" db="EMBL/GenBank/DDBJ databases">
        <title>Genome sequence of Desulfonema ishimotonii strain Tokyo 01.</title>
        <authorList>
            <person name="Fukui M."/>
        </authorList>
    </citation>
    <scope>NUCLEOTIDE SEQUENCE [LARGE SCALE GENOMIC DNA]</scope>
    <source>
        <strain evidence="5">Tokyo 01</strain>
    </source>
</reference>
<dbReference type="InterPro" id="IPR008979">
    <property type="entry name" value="Galactose-bd-like_sf"/>
</dbReference>
<comment type="caution">
    <text evidence="4">The sequence shown here is derived from an EMBL/GenBank/DDBJ whole genome shotgun (WGS) entry which is preliminary data.</text>
</comment>
<feature type="chain" id="PRO_5019579802" evidence="2">
    <location>
        <begin position="23"/>
        <end position="207"/>
    </location>
</feature>
<feature type="signal peptide" evidence="2">
    <location>
        <begin position="1"/>
        <end position="22"/>
    </location>
</feature>
<keyword evidence="1" id="KW-0812">Transmembrane</keyword>
<dbReference type="AlphaFoldDB" id="A0A401FXZ0"/>